<keyword evidence="4" id="KW-1185">Reference proteome</keyword>
<evidence type="ECO:0000256" key="1">
    <source>
        <dbReference type="ARBA" id="ARBA00005298"/>
    </source>
</evidence>
<dbReference type="InterPro" id="IPR011021">
    <property type="entry name" value="Arrestin-like_N"/>
</dbReference>
<dbReference type="PANTHER" id="PTHR11188:SF17">
    <property type="entry name" value="FI21816P1"/>
    <property type="match status" value="1"/>
</dbReference>
<reference evidence="3" key="1">
    <citation type="journal article" date="2019" name="bioRxiv">
        <title>The Genome of the Zebra Mussel, Dreissena polymorpha: A Resource for Invasive Species Research.</title>
        <authorList>
            <person name="McCartney M.A."/>
            <person name="Auch B."/>
            <person name="Kono T."/>
            <person name="Mallez S."/>
            <person name="Zhang Y."/>
            <person name="Obille A."/>
            <person name="Becker A."/>
            <person name="Abrahante J.E."/>
            <person name="Garbe J."/>
            <person name="Badalamenti J.P."/>
            <person name="Herman A."/>
            <person name="Mangelson H."/>
            <person name="Liachko I."/>
            <person name="Sullivan S."/>
            <person name="Sone E.D."/>
            <person name="Koren S."/>
            <person name="Silverstein K.A.T."/>
            <person name="Beckman K.B."/>
            <person name="Gohl D.M."/>
        </authorList>
    </citation>
    <scope>NUCLEOTIDE SEQUENCE</scope>
    <source>
        <strain evidence="3">Duluth1</strain>
        <tissue evidence="3">Whole animal</tissue>
    </source>
</reference>
<dbReference type="InterPro" id="IPR050357">
    <property type="entry name" value="Arrestin_domain-protein"/>
</dbReference>
<name>A0A9D4CS02_DREPO</name>
<dbReference type="GO" id="GO:0005737">
    <property type="term" value="C:cytoplasm"/>
    <property type="evidence" value="ECO:0007669"/>
    <property type="project" value="TreeGrafter"/>
</dbReference>
<evidence type="ECO:0000313" key="3">
    <source>
        <dbReference type="EMBL" id="KAH3729811.1"/>
    </source>
</evidence>
<evidence type="ECO:0000259" key="2">
    <source>
        <dbReference type="SMART" id="SM01017"/>
    </source>
</evidence>
<dbReference type="Pfam" id="PF00339">
    <property type="entry name" value="Arrestin_N"/>
    <property type="match status" value="1"/>
</dbReference>
<dbReference type="PANTHER" id="PTHR11188">
    <property type="entry name" value="ARRESTIN DOMAIN CONTAINING PROTEIN"/>
    <property type="match status" value="1"/>
</dbReference>
<dbReference type="Proteomes" id="UP000828390">
    <property type="component" value="Unassembled WGS sequence"/>
</dbReference>
<evidence type="ECO:0000313" key="4">
    <source>
        <dbReference type="Proteomes" id="UP000828390"/>
    </source>
</evidence>
<dbReference type="InterPro" id="IPR014756">
    <property type="entry name" value="Ig_E-set"/>
</dbReference>
<protein>
    <recommendedName>
        <fullName evidence="2">Arrestin C-terminal-like domain-containing protein</fullName>
    </recommendedName>
</protein>
<reference evidence="3" key="2">
    <citation type="submission" date="2020-11" db="EMBL/GenBank/DDBJ databases">
        <authorList>
            <person name="McCartney M.A."/>
            <person name="Auch B."/>
            <person name="Kono T."/>
            <person name="Mallez S."/>
            <person name="Becker A."/>
            <person name="Gohl D.M."/>
            <person name="Silverstein K.A.T."/>
            <person name="Koren S."/>
            <person name="Bechman K.B."/>
            <person name="Herman A."/>
            <person name="Abrahante J.E."/>
            <person name="Garbe J."/>
        </authorList>
    </citation>
    <scope>NUCLEOTIDE SEQUENCE</scope>
    <source>
        <strain evidence="3">Duluth1</strain>
        <tissue evidence="3">Whole animal</tissue>
    </source>
</reference>
<dbReference type="EMBL" id="JAIWYP010000012">
    <property type="protein sequence ID" value="KAH3729811.1"/>
    <property type="molecule type" value="Genomic_DNA"/>
</dbReference>
<feature type="domain" description="Arrestin C-terminal-like" evidence="2">
    <location>
        <begin position="240"/>
        <end position="370"/>
    </location>
</feature>
<dbReference type="SUPFAM" id="SSF81296">
    <property type="entry name" value="E set domains"/>
    <property type="match status" value="2"/>
</dbReference>
<comment type="similarity">
    <text evidence="1">Belongs to the arrestin family.</text>
</comment>
<organism evidence="3 4">
    <name type="scientific">Dreissena polymorpha</name>
    <name type="common">Zebra mussel</name>
    <name type="synonym">Mytilus polymorpha</name>
    <dbReference type="NCBI Taxonomy" id="45954"/>
    <lineage>
        <taxon>Eukaryota</taxon>
        <taxon>Metazoa</taxon>
        <taxon>Spiralia</taxon>
        <taxon>Lophotrochozoa</taxon>
        <taxon>Mollusca</taxon>
        <taxon>Bivalvia</taxon>
        <taxon>Autobranchia</taxon>
        <taxon>Heteroconchia</taxon>
        <taxon>Euheterodonta</taxon>
        <taxon>Imparidentia</taxon>
        <taxon>Neoheterodontei</taxon>
        <taxon>Myida</taxon>
        <taxon>Dreissenoidea</taxon>
        <taxon>Dreissenidae</taxon>
        <taxon>Dreissena</taxon>
    </lineage>
</organism>
<comment type="caution">
    <text evidence="3">The sequence shown here is derived from an EMBL/GenBank/DDBJ whole genome shotgun (WGS) entry which is preliminary data.</text>
</comment>
<dbReference type="Gene3D" id="2.60.40.640">
    <property type="match status" value="2"/>
</dbReference>
<accession>A0A9D4CS02</accession>
<sequence>MEAGTKCGNRVVKAFAYSLDPDETPQNVASHLDPNFSVDVLCTMDPLRAKDTESKIENTRSSSCSGGQVGGMESRLEKFQIIFNNPTATYRVGDTVYGYGWVILKEPIFIQSVCLEAVGEAKVEWMTSSDIQASDEEVFNYTTVLPVKSEKDNPEDLLHAGSHYFPFEFTLPSKLPSSFKGRHGRLRYFARLTITTPGGPHHERTSKFAVISNLDLNKEPDASLPVENDTFEAIGSWCCISGTVTASIKLEKKGYAIKEAIPVWAEIKNLSTRRICSTQVSLIQNVTYYSFRGRFSESSTLVTIHKGGVAPRGKQTWQRELLSIPTVAPSHLRGCKIIDIQYYLELSIKPAGIARKVKLPLDIVIGTVPVNKLQSPRTSYHPLPSTVSDSACPFPFFENVSDQVLLTDKLGLRNMIPTAPPWEEDDDIP</sequence>
<dbReference type="AlphaFoldDB" id="A0A9D4CS02"/>
<dbReference type="GO" id="GO:0015031">
    <property type="term" value="P:protein transport"/>
    <property type="evidence" value="ECO:0007669"/>
    <property type="project" value="TreeGrafter"/>
</dbReference>
<proteinExistence type="inferred from homology"/>
<dbReference type="SMART" id="SM01017">
    <property type="entry name" value="Arrestin_C"/>
    <property type="match status" value="1"/>
</dbReference>
<dbReference type="InterPro" id="IPR011022">
    <property type="entry name" value="Arrestin_C-like"/>
</dbReference>
<gene>
    <name evidence="3" type="ORF">DPMN_055789</name>
</gene>
<dbReference type="InterPro" id="IPR014752">
    <property type="entry name" value="Arrestin-like_C"/>
</dbReference>
<dbReference type="Pfam" id="PF02752">
    <property type="entry name" value="Arrestin_C"/>
    <property type="match status" value="1"/>
</dbReference>